<dbReference type="AlphaFoldDB" id="B0JWI2"/>
<dbReference type="HOGENOM" id="CLU_2991664_0_0_3"/>
<proteinExistence type="predicted"/>
<dbReference type="KEGG" id="mar:MAE_18400"/>
<dbReference type="EnsemblBacteria" id="BAG01662">
    <property type="protein sequence ID" value="BAG01662"/>
    <property type="gene ID" value="MAE_18400"/>
</dbReference>
<name>B0JWI2_MICAN</name>
<organism evidence="1 2">
    <name type="scientific">Microcystis aeruginosa (strain NIES-843 / IAM M-2473)</name>
    <dbReference type="NCBI Taxonomy" id="449447"/>
    <lineage>
        <taxon>Bacteria</taxon>
        <taxon>Bacillati</taxon>
        <taxon>Cyanobacteriota</taxon>
        <taxon>Cyanophyceae</taxon>
        <taxon>Oscillatoriophycideae</taxon>
        <taxon>Chroococcales</taxon>
        <taxon>Microcystaceae</taxon>
        <taxon>Microcystis</taxon>
    </lineage>
</organism>
<gene>
    <name evidence="1" type="ordered locus">MAE_18400</name>
</gene>
<reference evidence="1 2" key="1">
    <citation type="journal article" date="2007" name="DNA Res.">
        <title>Complete genomic structure of the bloom-forming toxic cyanobacterium Microcystis aeruginosa NIES-843.</title>
        <authorList>
            <person name="Kaneko T."/>
            <person name="Nakajima N."/>
            <person name="Okamoto S."/>
            <person name="Suzuki I."/>
            <person name="Tanabe Y."/>
            <person name="Tamaoki M."/>
            <person name="Nakamura Y."/>
            <person name="Kasai F."/>
            <person name="Watanabe A."/>
            <person name="Kawashima K."/>
            <person name="Kishida Y."/>
            <person name="Ono A."/>
            <person name="Shimizu Y."/>
            <person name="Takahashi C."/>
            <person name="Minami C."/>
            <person name="Fujishiro T."/>
            <person name="Kohara M."/>
            <person name="Katoh M."/>
            <person name="Nakazaki N."/>
            <person name="Nakayama S."/>
            <person name="Yamada M."/>
            <person name="Tabata S."/>
            <person name="Watanabe M.M."/>
        </authorList>
    </citation>
    <scope>NUCLEOTIDE SEQUENCE [LARGE SCALE GENOMIC DNA]</scope>
    <source>
        <strain evidence="2">NIES-843 / IAM M-247</strain>
    </source>
</reference>
<dbReference type="PaxDb" id="449447-MAE_18400"/>
<dbReference type="Proteomes" id="UP000001510">
    <property type="component" value="Chromosome"/>
</dbReference>
<accession>B0JWI2</accession>
<dbReference type="EMBL" id="AP009552">
    <property type="protein sequence ID" value="BAG01662.1"/>
    <property type="molecule type" value="Genomic_DNA"/>
</dbReference>
<protein>
    <submittedName>
        <fullName evidence="1">Uncharacterized protein</fullName>
    </submittedName>
</protein>
<evidence type="ECO:0000313" key="1">
    <source>
        <dbReference type="EMBL" id="BAG01662.1"/>
    </source>
</evidence>
<sequence length="57" mass="6836">MLRPYRTLKILHLWGRNSTLKLLPRLYFTFIQQTLSNDSHLVGKYSVSCSQEVHCRW</sequence>
<evidence type="ECO:0000313" key="2">
    <source>
        <dbReference type="Proteomes" id="UP000001510"/>
    </source>
</evidence>
<keyword evidence="2" id="KW-1185">Reference proteome</keyword>